<dbReference type="PANTHER" id="PTHR45875:SF1">
    <property type="entry name" value="METHYLTRANSFERASE N6AMT1"/>
    <property type="match status" value="1"/>
</dbReference>
<dbReference type="Pfam" id="PF23186">
    <property type="entry name" value="DUF7059"/>
    <property type="match status" value="1"/>
</dbReference>
<sequence>MNPVELPAPAADRELVAALRQDLLAAEFTNERVAQLLGADALAAMERDQLVPGMLRIAELLSTDGTPDPCAVLAGLWLLGLDIPAGQLQAALPRLGVEGLRRLNLVHPAAAERPTAEAHGTPGADDAERYRPSVDLRPYQAEQEQVLVDLWVASDLPAAQLQGPLHPEHVLGIGGASLTLAASIHRTPVQRALEIGTGCGIQLLHLLDHAEHVVATDLSRRALDFTEFNLVLNAPALRLDPGDLGARVELVQGSLLEPVAGRRFDLIISNPPFVITPRPRGEQIQARYTYRDGGRAGDELMAELIGALPEHLTDSGTAQLLGNWEIQDQDAWDARPRLWCAGFPAEVDAWFIQRDRQDSAQYAETWLRDASTQRDPESYRRRYAEYLEDFGSRAVLAVGFGMIFLRRRSVDAGSAEARAITPWRRFEELTGAVEQPLGPVLGATAARAESAARDPQAVFDTVLAVAPDVTEERHQRFGAVHPEVILARQGAGLRRSRAVSSAAAGLLGAADGEYQAAALITAVAALMADESTDQEDLEQALRSEVLELYVEGYLSES</sequence>
<dbReference type="Pfam" id="PF05175">
    <property type="entry name" value="MTS"/>
    <property type="match status" value="1"/>
</dbReference>
<accession>A0A2T0YGB0</accession>
<keyword evidence="8" id="KW-1185">Reference proteome</keyword>
<dbReference type="Gene3D" id="3.40.50.150">
    <property type="entry name" value="Vaccinia Virus protein VP39"/>
    <property type="match status" value="1"/>
</dbReference>
<dbReference type="InterPro" id="IPR007848">
    <property type="entry name" value="Small_mtfrase_dom"/>
</dbReference>
<dbReference type="PANTHER" id="PTHR45875">
    <property type="entry name" value="METHYLTRANSFERASE N6AMT1"/>
    <property type="match status" value="1"/>
</dbReference>
<keyword evidence="4" id="KW-0949">S-adenosyl-L-methionine</keyword>
<dbReference type="PROSITE" id="PS00092">
    <property type="entry name" value="N6_MTASE"/>
    <property type="match status" value="1"/>
</dbReference>
<dbReference type="InterPro" id="IPR052190">
    <property type="entry name" value="Euk-Arch_PrmC-MTase"/>
</dbReference>
<dbReference type="RefSeq" id="WP_106123517.1">
    <property type="nucleotide sequence ID" value="NZ_PVTY01000013.1"/>
</dbReference>
<name>A0A2T0YGB0_9MICC</name>
<keyword evidence="3 7" id="KW-0808">Transferase</keyword>
<dbReference type="GO" id="GO:0003676">
    <property type="term" value="F:nucleic acid binding"/>
    <property type="evidence" value="ECO:0007669"/>
    <property type="project" value="InterPro"/>
</dbReference>
<dbReference type="OrthoDB" id="129465at2"/>
<feature type="domain" description="Methyltransferase small" evidence="5">
    <location>
        <begin position="177"/>
        <end position="274"/>
    </location>
</feature>
<comment type="similarity">
    <text evidence="1">Belongs to the eukaryotic/archaeal PrmC-related family.</text>
</comment>
<evidence type="ECO:0000259" key="6">
    <source>
        <dbReference type="Pfam" id="PF23186"/>
    </source>
</evidence>
<evidence type="ECO:0000256" key="1">
    <source>
        <dbReference type="ARBA" id="ARBA00006149"/>
    </source>
</evidence>
<dbReference type="GO" id="GO:0008757">
    <property type="term" value="F:S-adenosylmethionine-dependent methyltransferase activity"/>
    <property type="evidence" value="ECO:0007669"/>
    <property type="project" value="TreeGrafter"/>
</dbReference>
<reference evidence="7 8" key="1">
    <citation type="submission" date="2018-03" db="EMBL/GenBank/DDBJ databases">
        <title>Comparative analysis of microorganisms from saline springs in Andes Mountain Range, Colombia.</title>
        <authorList>
            <person name="Rubin E."/>
        </authorList>
    </citation>
    <scope>NUCLEOTIDE SEQUENCE [LARGE SCALE GENOMIC DNA]</scope>
    <source>
        <strain evidence="7 8">CG 35</strain>
    </source>
</reference>
<dbReference type="CDD" id="cd02440">
    <property type="entry name" value="AdoMet_MTases"/>
    <property type="match status" value="1"/>
</dbReference>
<evidence type="ECO:0000256" key="4">
    <source>
        <dbReference type="ARBA" id="ARBA00022691"/>
    </source>
</evidence>
<organism evidence="7 8">
    <name type="scientific">Nesterenkonia sandarakina</name>
    <dbReference type="NCBI Taxonomy" id="272918"/>
    <lineage>
        <taxon>Bacteria</taxon>
        <taxon>Bacillati</taxon>
        <taxon>Actinomycetota</taxon>
        <taxon>Actinomycetes</taxon>
        <taxon>Micrococcales</taxon>
        <taxon>Micrococcaceae</taxon>
        <taxon>Nesterenkonia</taxon>
    </lineage>
</organism>
<evidence type="ECO:0000259" key="5">
    <source>
        <dbReference type="Pfam" id="PF05175"/>
    </source>
</evidence>
<comment type="caution">
    <text evidence="7">The sequence shown here is derived from an EMBL/GenBank/DDBJ whole genome shotgun (WGS) entry which is preliminary data.</text>
</comment>
<dbReference type="GO" id="GO:0008276">
    <property type="term" value="F:protein methyltransferase activity"/>
    <property type="evidence" value="ECO:0007669"/>
    <property type="project" value="TreeGrafter"/>
</dbReference>
<evidence type="ECO:0000313" key="8">
    <source>
        <dbReference type="Proteomes" id="UP000238217"/>
    </source>
</evidence>
<dbReference type="GO" id="GO:0032259">
    <property type="term" value="P:methylation"/>
    <property type="evidence" value="ECO:0007669"/>
    <property type="project" value="UniProtKB-KW"/>
</dbReference>
<dbReference type="AlphaFoldDB" id="A0A2T0YGB0"/>
<dbReference type="GO" id="GO:0035657">
    <property type="term" value="C:eRF1 methyltransferase complex"/>
    <property type="evidence" value="ECO:0007669"/>
    <property type="project" value="TreeGrafter"/>
</dbReference>
<dbReference type="EMBL" id="PVTY01000013">
    <property type="protein sequence ID" value="PRZ14018.1"/>
    <property type="molecule type" value="Genomic_DNA"/>
</dbReference>
<evidence type="ECO:0000256" key="2">
    <source>
        <dbReference type="ARBA" id="ARBA00022603"/>
    </source>
</evidence>
<keyword evidence="2 7" id="KW-0489">Methyltransferase</keyword>
<dbReference type="SUPFAM" id="SSF53335">
    <property type="entry name" value="S-adenosyl-L-methionine-dependent methyltransferases"/>
    <property type="match status" value="1"/>
</dbReference>
<dbReference type="InterPro" id="IPR002052">
    <property type="entry name" value="DNA_methylase_N6_adenine_CS"/>
</dbReference>
<protein>
    <submittedName>
        <fullName evidence="7">Methyltransferase family protein</fullName>
    </submittedName>
</protein>
<evidence type="ECO:0000313" key="7">
    <source>
        <dbReference type="EMBL" id="PRZ14018.1"/>
    </source>
</evidence>
<dbReference type="Proteomes" id="UP000238217">
    <property type="component" value="Unassembled WGS sequence"/>
</dbReference>
<feature type="domain" description="DUF7059" evidence="6">
    <location>
        <begin position="25"/>
        <end position="111"/>
    </location>
</feature>
<evidence type="ECO:0000256" key="3">
    <source>
        <dbReference type="ARBA" id="ARBA00022679"/>
    </source>
</evidence>
<gene>
    <name evidence="7" type="ORF">BCL67_11320</name>
</gene>
<dbReference type="GO" id="GO:0008170">
    <property type="term" value="F:N-methyltransferase activity"/>
    <property type="evidence" value="ECO:0007669"/>
    <property type="project" value="UniProtKB-ARBA"/>
</dbReference>
<dbReference type="InterPro" id="IPR055487">
    <property type="entry name" value="DUF7059"/>
</dbReference>
<proteinExistence type="inferred from homology"/>
<dbReference type="InterPro" id="IPR029063">
    <property type="entry name" value="SAM-dependent_MTases_sf"/>
</dbReference>